<feature type="DNA-binding region" description="H-T-H motif" evidence="2">
    <location>
        <begin position="38"/>
        <end position="57"/>
    </location>
</feature>
<evidence type="ECO:0000313" key="4">
    <source>
        <dbReference type="EMBL" id="RZQ63293.1"/>
    </source>
</evidence>
<comment type="caution">
    <text evidence="4">The sequence shown here is derived from an EMBL/GenBank/DDBJ whole genome shotgun (WGS) entry which is preliminary data.</text>
</comment>
<proteinExistence type="predicted"/>
<dbReference type="InterPro" id="IPR001647">
    <property type="entry name" value="HTH_TetR"/>
</dbReference>
<dbReference type="PROSITE" id="PS50977">
    <property type="entry name" value="HTH_TETR_2"/>
    <property type="match status" value="1"/>
</dbReference>
<dbReference type="Gene3D" id="1.10.10.60">
    <property type="entry name" value="Homeodomain-like"/>
    <property type="match status" value="1"/>
</dbReference>
<gene>
    <name evidence="4" type="ORF">EWH70_12605</name>
</gene>
<dbReference type="Proteomes" id="UP000292003">
    <property type="component" value="Unassembled WGS sequence"/>
</dbReference>
<evidence type="ECO:0000313" key="5">
    <source>
        <dbReference type="Proteomes" id="UP000292003"/>
    </source>
</evidence>
<organism evidence="4 5">
    <name type="scientific">Amycolatopsis suaedae</name>
    <dbReference type="NCBI Taxonomy" id="2510978"/>
    <lineage>
        <taxon>Bacteria</taxon>
        <taxon>Bacillati</taxon>
        <taxon>Actinomycetota</taxon>
        <taxon>Actinomycetes</taxon>
        <taxon>Pseudonocardiales</taxon>
        <taxon>Pseudonocardiaceae</taxon>
        <taxon>Amycolatopsis</taxon>
    </lineage>
</organism>
<evidence type="ECO:0000256" key="2">
    <source>
        <dbReference type="PROSITE-ProRule" id="PRU00335"/>
    </source>
</evidence>
<dbReference type="PANTHER" id="PTHR30055">
    <property type="entry name" value="HTH-TYPE TRANSCRIPTIONAL REGULATOR RUTR"/>
    <property type="match status" value="1"/>
</dbReference>
<dbReference type="GO" id="GO:0000976">
    <property type="term" value="F:transcription cis-regulatory region binding"/>
    <property type="evidence" value="ECO:0007669"/>
    <property type="project" value="TreeGrafter"/>
</dbReference>
<sequence length="214" mass="23322">MSRTYGGATREQRRAERREKLLLAALELFTSEGFAQTKITGLCARAGVSTRNFYEEFSGKEQLLLILHDRINQAAHDRVSAELAELSEAGPVARIAAALEVFVAAVTSDPRMPRLNYVEAVGVNQELERQHQEWVSRWADIIAAEAERAARHGLAPDRDYRLTAIALVGAATGLLREWQAHDPPLPVAEVAAELRALMLAGITRPVAGHAPGAG</sequence>
<evidence type="ECO:0000259" key="3">
    <source>
        <dbReference type="PROSITE" id="PS50977"/>
    </source>
</evidence>
<dbReference type="EMBL" id="SFCC01000006">
    <property type="protein sequence ID" value="RZQ63293.1"/>
    <property type="molecule type" value="Genomic_DNA"/>
</dbReference>
<dbReference type="Gene3D" id="1.10.357.10">
    <property type="entry name" value="Tetracycline Repressor, domain 2"/>
    <property type="match status" value="1"/>
</dbReference>
<dbReference type="RefSeq" id="WP_130475546.1">
    <property type="nucleotide sequence ID" value="NZ_SFCC01000006.1"/>
</dbReference>
<dbReference type="InterPro" id="IPR009057">
    <property type="entry name" value="Homeodomain-like_sf"/>
</dbReference>
<dbReference type="SUPFAM" id="SSF46689">
    <property type="entry name" value="Homeodomain-like"/>
    <property type="match status" value="1"/>
</dbReference>
<dbReference type="AlphaFoldDB" id="A0A4Q7JA14"/>
<dbReference type="GO" id="GO:0003700">
    <property type="term" value="F:DNA-binding transcription factor activity"/>
    <property type="evidence" value="ECO:0007669"/>
    <property type="project" value="TreeGrafter"/>
</dbReference>
<dbReference type="SUPFAM" id="SSF48498">
    <property type="entry name" value="Tetracyclin repressor-like, C-terminal domain"/>
    <property type="match status" value="1"/>
</dbReference>
<dbReference type="OrthoDB" id="4331447at2"/>
<keyword evidence="5" id="KW-1185">Reference proteome</keyword>
<dbReference type="InterPro" id="IPR036271">
    <property type="entry name" value="Tet_transcr_reg_TetR-rel_C_sf"/>
</dbReference>
<dbReference type="InterPro" id="IPR050109">
    <property type="entry name" value="HTH-type_TetR-like_transc_reg"/>
</dbReference>
<keyword evidence="1 2" id="KW-0238">DNA-binding</keyword>
<accession>A0A4Q7JA14</accession>
<dbReference type="Pfam" id="PF00440">
    <property type="entry name" value="TetR_N"/>
    <property type="match status" value="1"/>
</dbReference>
<protein>
    <submittedName>
        <fullName evidence="4">TetR/AcrR family transcriptional regulator</fullName>
    </submittedName>
</protein>
<name>A0A4Q7JA14_9PSEU</name>
<feature type="domain" description="HTH tetR-type" evidence="3">
    <location>
        <begin position="15"/>
        <end position="75"/>
    </location>
</feature>
<evidence type="ECO:0000256" key="1">
    <source>
        <dbReference type="ARBA" id="ARBA00023125"/>
    </source>
</evidence>
<dbReference type="PANTHER" id="PTHR30055:SF226">
    <property type="entry name" value="HTH-TYPE TRANSCRIPTIONAL REGULATOR PKSA"/>
    <property type="match status" value="1"/>
</dbReference>
<dbReference type="PRINTS" id="PR00455">
    <property type="entry name" value="HTHTETR"/>
</dbReference>
<reference evidence="4 5" key="1">
    <citation type="submission" date="2019-02" db="EMBL/GenBank/DDBJ databases">
        <title>Draft genome sequence of Amycolatopsis sp. 8-3EHSu isolated from roots of Suaeda maritima.</title>
        <authorList>
            <person name="Duangmal K."/>
            <person name="Chantavorakit T."/>
        </authorList>
    </citation>
    <scope>NUCLEOTIDE SEQUENCE [LARGE SCALE GENOMIC DNA]</scope>
    <source>
        <strain evidence="4 5">8-3EHSu</strain>
    </source>
</reference>